<dbReference type="Proteomes" id="UP000828251">
    <property type="component" value="Unassembled WGS sequence"/>
</dbReference>
<reference evidence="2 3" key="1">
    <citation type="journal article" date="2021" name="Plant Biotechnol. J.">
        <title>Multi-omics assisted identification of the key and species-specific regulatory components of drought-tolerant mechanisms in Gossypium stocksii.</title>
        <authorList>
            <person name="Yu D."/>
            <person name="Ke L."/>
            <person name="Zhang D."/>
            <person name="Wu Y."/>
            <person name="Sun Y."/>
            <person name="Mei J."/>
            <person name="Sun J."/>
            <person name="Sun Y."/>
        </authorList>
    </citation>
    <scope>NUCLEOTIDE SEQUENCE [LARGE SCALE GENOMIC DNA]</scope>
    <source>
        <strain evidence="3">cv. E1</strain>
        <tissue evidence="2">Leaf</tissue>
    </source>
</reference>
<dbReference type="AlphaFoldDB" id="A0A9D4AEZ6"/>
<keyword evidence="3" id="KW-1185">Reference proteome</keyword>
<proteinExistence type="predicted"/>
<gene>
    <name evidence="2" type="ORF">J1N35_007122</name>
</gene>
<feature type="compositionally biased region" description="Polar residues" evidence="1">
    <location>
        <begin position="236"/>
        <end position="252"/>
    </location>
</feature>
<accession>A0A9D4AEZ6</accession>
<evidence type="ECO:0000256" key="1">
    <source>
        <dbReference type="SAM" id="MobiDB-lite"/>
    </source>
</evidence>
<dbReference type="EMBL" id="JAIQCV010000003">
    <property type="protein sequence ID" value="KAH1113744.1"/>
    <property type="molecule type" value="Genomic_DNA"/>
</dbReference>
<feature type="region of interest" description="Disordered" evidence="1">
    <location>
        <begin position="222"/>
        <end position="252"/>
    </location>
</feature>
<sequence length="252" mass="27154">MSLSPDNISPHLAIDNGGGSQTDSDRMTKNIRFKVGSGEGDTKMVDDTEGGIHRSFANGIPAIDFSERIQKILFKEMELTSDPRLEKLTVSDGQTTTEEGERTTTFGLWMVVERKNRRNSQNTGPIRAENKEKTKSGSRFGALAIKECGVDLGKEQDKGNEGDVAVSWGKLKAAELGGEISNGDFISAHKIASSVTEPVKVQVTNVNGGLSSNKHTVVSFKEKESADDNNLGKAFLQNSNNTDSGTSDTRDG</sequence>
<protein>
    <submittedName>
        <fullName evidence="2">Uncharacterized protein</fullName>
    </submittedName>
</protein>
<feature type="region of interest" description="Disordered" evidence="1">
    <location>
        <begin position="1"/>
        <end position="27"/>
    </location>
</feature>
<comment type="caution">
    <text evidence="2">The sequence shown here is derived from an EMBL/GenBank/DDBJ whole genome shotgun (WGS) entry which is preliminary data.</text>
</comment>
<organism evidence="2 3">
    <name type="scientific">Gossypium stocksii</name>
    <dbReference type="NCBI Taxonomy" id="47602"/>
    <lineage>
        <taxon>Eukaryota</taxon>
        <taxon>Viridiplantae</taxon>
        <taxon>Streptophyta</taxon>
        <taxon>Embryophyta</taxon>
        <taxon>Tracheophyta</taxon>
        <taxon>Spermatophyta</taxon>
        <taxon>Magnoliopsida</taxon>
        <taxon>eudicotyledons</taxon>
        <taxon>Gunneridae</taxon>
        <taxon>Pentapetalae</taxon>
        <taxon>rosids</taxon>
        <taxon>malvids</taxon>
        <taxon>Malvales</taxon>
        <taxon>Malvaceae</taxon>
        <taxon>Malvoideae</taxon>
        <taxon>Gossypium</taxon>
    </lineage>
</organism>
<evidence type="ECO:0000313" key="2">
    <source>
        <dbReference type="EMBL" id="KAH1113744.1"/>
    </source>
</evidence>
<evidence type="ECO:0000313" key="3">
    <source>
        <dbReference type="Proteomes" id="UP000828251"/>
    </source>
</evidence>
<name>A0A9D4AEZ6_9ROSI</name>